<sequence>MSSHDDPAHTTQRTLLSTGPDRPLPRPACLVVILGEALGARVDVGETPVLVGRSQEADLVIAHKSVSREHCRIWLDGETFRIRDLGATNPTRVNDLPVEEATLADGDHILVGESLLKFIGQTSVEARYHEEIYQLATLDALTGLYNRRHFMEVLDREIARALRHGRELALCILDVDLFKPVNDTYGHIAGDEVLRRIAGVLCQHVRGDDIAARIGGEEFAVLLPEGGTEGAVAFAERLREAIAATIFSPGGVPRQITVSVGVAPLQAPVLNRSQLLAAADAALYRAKHAGRNRVHATA</sequence>
<evidence type="ECO:0000313" key="7">
    <source>
        <dbReference type="Proteomes" id="UP001160550"/>
    </source>
</evidence>
<dbReference type="SMART" id="SM00267">
    <property type="entry name" value="GGDEF"/>
    <property type="match status" value="1"/>
</dbReference>
<reference evidence="6" key="2">
    <citation type="submission" date="2023-04" db="EMBL/GenBank/DDBJ databases">
        <authorList>
            <person name="Sun J.-Q."/>
        </authorList>
    </citation>
    <scope>NUCLEOTIDE SEQUENCE</scope>
    <source>
        <strain evidence="6">CC-YY355</strain>
    </source>
</reference>
<dbReference type="InterPro" id="IPR008984">
    <property type="entry name" value="SMAD_FHA_dom_sf"/>
</dbReference>
<evidence type="ECO:0000259" key="5">
    <source>
        <dbReference type="PROSITE" id="PS50887"/>
    </source>
</evidence>
<dbReference type="SUPFAM" id="SSF55073">
    <property type="entry name" value="Nucleotide cyclase"/>
    <property type="match status" value="1"/>
</dbReference>
<dbReference type="Pfam" id="PF00498">
    <property type="entry name" value="FHA"/>
    <property type="match status" value="1"/>
</dbReference>
<proteinExistence type="predicted"/>
<feature type="domain" description="FHA" evidence="4">
    <location>
        <begin position="49"/>
        <end position="98"/>
    </location>
</feature>
<dbReference type="CDD" id="cd00060">
    <property type="entry name" value="FHA"/>
    <property type="match status" value="1"/>
</dbReference>
<dbReference type="RefSeq" id="WP_280941790.1">
    <property type="nucleotide sequence ID" value="NZ_JARYGX010000013.1"/>
</dbReference>
<dbReference type="InterPro" id="IPR029787">
    <property type="entry name" value="Nucleotide_cyclase"/>
</dbReference>
<evidence type="ECO:0000259" key="4">
    <source>
        <dbReference type="PROSITE" id="PS50006"/>
    </source>
</evidence>
<comment type="catalytic activity">
    <reaction evidence="2">
        <text>2 GTP = 3',3'-c-di-GMP + 2 diphosphate</text>
        <dbReference type="Rhea" id="RHEA:24898"/>
        <dbReference type="ChEBI" id="CHEBI:33019"/>
        <dbReference type="ChEBI" id="CHEBI:37565"/>
        <dbReference type="ChEBI" id="CHEBI:58805"/>
        <dbReference type="EC" id="2.7.7.65"/>
    </reaction>
</comment>
<dbReference type="Gene3D" id="2.60.200.20">
    <property type="match status" value="1"/>
</dbReference>
<dbReference type="CDD" id="cd01949">
    <property type="entry name" value="GGDEF"/>
    <property type="match status" value="1"/>
</dbReference>
<dbReference type="SUPFAM" id="SSF49879">
    <property type="entry name" value="SMAD/FHA domain"/>
    <property type="match status" value="1"/>
</dbReference>
<evidence type="ECO:0000256" key="2">
    <source>
        <dbReference type="ARBA" id="ARBA00034247"/>
    </source>
</evidence>
<evidence type="ECO:0000256" key="1">
    <source>
        <dbReference type="ARBA" id="ARBA00012528"/>
    </source>
</evidence>
<dbReference type="PROSITE" id="PS50006">
    <property type="entry name" value="FHA_DOMAIN"/>
    <property type="match status" value="1"/>
</dbReference>
<dbReference type="EMBL" id="JARYGX010000013">
    <property type="protein sequence ID" value="MDH7452583.1"/>
    <property type="molecule type" value="Genomic_DNA"/>
</dbReference>
<dbReference type="EC" id="2.7.7.65" evidence="1"/>
<dbReference type="InterPro" id="IPR000253">
    <property type="entry name" value="FHA_dom"/>
</dbReference>
<dbReference type="PANTHER" id="PTHR45138">
    <property type="entry name" value="REGULATORY COMPONENTS OF SENSORY TRANSDUCTION SYSTEM"/>
    <property type="match status" value="1"/>
</dbReference>
<evidence type="ECO:0000313" key="6">
    <source>
        <dbReference type="EMBL" id="MDH7452583.1"/>
    </source>
</evidence>
<dbReference type="InterPro" id="IPR050469">
    <property type="entry name" value="Diguanylate_Cyclase"/>
</dbReference>
<dbReference type="Proteomes" id="UP001160550">
    <property type="component" value="Unassembled WGS sequence"/>
</dbReference>
<protein>
    <recommendedName>
        <fullName evidence="1">diguanylate cyclase</fullName>
        <ecNumber evidence="1">2.7.7.65</ecNumber>
    </recommendedName>
</protein>
<dbReference type="PANTHER" id="PTHR45138:SF9">
    <property type="entry name" value="DIGUANYLATE CYCLASE DGCM-RELATED"/>
    <property type="match status" value="1"/>
</dbReference>
<dbReference type="SMART" id="SM00240">
    <property type="entry name" value="FHA"/>
    <property type="match status" value="1"/>
</dbReference>
<name>A0ABT6MQ47_9GAMM</name>
<feature type="domain" description="GGDEF" evidence="5">
    <location>
        <begin position="166"/>
        <end position="298"/>
    </location>
</feature>
<reference evidence="6" key="1">
    <citation type="journal article" date="2007" name="Int. J. Syst. Evol. Microbiol.">
        <title>Luteimonas composti sp. nov., a moderately thermophilic bacterium isolated from food waste.</title>
        <authorList>
            <person name="Young C.C."/>
            <person name="Kampfer P."/>
            <person name="Chen W.M."/>
            <person name="Yen W.S."/>
            <person name="Arun A.B."/>
            <person name="Lai W.A."/>
            <person name="Shen F.T."/>
            <person name="Rekha P.D."/>
            <person name="Lin K.Y."/>
            <person name="Chou J.H."/>
        </authorList>
    </citation>
    <scope>NUCLEOTIDE SEQUENCE</scope>
    <source>
        <strain evidence="6">CC-YY355</strain>
    </source>
</reference>
<dbReference type="InterPro" id="IPR000160">
    <property type="entry name" value="GGDEF_dom"/>
</dbReference>
<comment type="caution">
    <text evidence="6">The sequence shown here is derived from an EMBL/GenBank/DDBJ whole genome shotgun (WGS) entry which is preliminary data.</text>
</comment>
<accession>A0ABT6MQ47</accession>
<keyword evidence="7" id="KW-1185">Reference proteome</keyword>
<dbReference type="Pfam" id="PF00990">
    <property type="entry name" value="GGDEF"/>
    <property type="match status" value="1"/>
</dbReference>
<organism evidence="6 7">
    <name type="scientific">Luteimonas composti</name>
    <dbReference type="NCBI Taxonomy" id="398257"/>
    <lineage>
        <taxon>Bacteria</taxon>
        <taxon>Pseudomonadati</taxon>
        <taxon>Pseudomonadota</taxon>
        <taxon>Gammaproteobacteria</taxon>
        <taxon>Lysobacterales</taxon>
        <taxon>Lysobacteraceae</taxon>
        <taxon>Luteimonas</taxon>
    </lineage>
</organism>
<dbReference type="PROSITE" id="PS50887">
    <property type="entry name" value="GGDEF"/>
    <property type="match status" value="1"/>
</dbReference>
<gene>
    <name evidence="6" type="ORF">QF205_05715</name>
</gene>
<dbReference type="NCBIfam" id="TIGR00254">
    <property type="entry name" value="GGDEF"/>
    <property type="match status" value="1"/>
</dbReference>
<evidence type="ECO:0000256" key="3">
    <source>
        <dbReference type="SAM" id="MobiDB-lite"/>
    </source>
</evidence>
<dbReference type="Gene3D" id="3.30.70.270">
    <property type="match status" value="1"/>
</dbReference>
<feature type="region of interest" description="Disordered" evidence="3">
    <location>
        <begin position="1"/>
        <end position="21"/>
    </location>
</feature>
<dbReference type="InterPro" id="IPR043128">
    <property type="entry name" value="Rev_trsase/Diguanyl_cyclase"/>
</dbReference>